<organism evidence="1 2">
    <name type="scientific">Collybia nuda</name>
    <dbReference type="NCBI Taxonomy" id="64659"/>
    <lineage>
        <taxon>Eukaryota</taxon>
        <taxon>Fungi</taxon>
        <taxon>Dikarya</taxon>
        <taxon>Basidiomycota</taxon>
        <taxon>Agaricomycotina</taxon>
        <taxon>Agaricomycetes</taxon>
        <taxon>Agaricomycetidae</taxon>
        <taxon>Agaricales</taxon>
        <taxon>Tricholomatineae</taxon>
        <taxon>Clitocybaceae</taxon>
        <taxon>Collybia</taxon>
    </lineage>
</organism>
<keyword evidence="2" id="KW-1185">Reference proteome</keyword>
<comment type="caution">
    <text evidence="1">The sequence shown here is derived from an EMBL/GenBank/DDBJ whole genome shotgun (WGS) entry which is preliminary data.</text>
</comment>
<dbReference type="EMBL" id="MU150239">
    <property type="protein sequence ID" value="KAF9466915.1"/>
    <property type="molecule type" value="Genomic_DNA"/>
</dbReference>
<gene>
    <name evidence="1" type="ORF">BDZ94DRAFT_1250082</name>
</gene>
<evidence type="ECO:0000313" key="1">
    <source>
        <dbReference type="EMBL" id="KAF9466915.1"/>
    </source>
</evidence>
<dbReference type="OrthoDB" id="3178885at2759"/>
<dbReference type="InterPro" id="IPR035918">
    <property type="entry name" value="CytB_endotoxin-like_sf"/>
</dbReference>
<name>A0A9P6CM33_9AGAR</name>
<dbReference type="Gene3D" id="3.40.198.10">
    <property type="entry name" value="Delta-endotoxin CytB-like"/>
    <property type="match status" value="2"/>
</dbReference>
<proteinExistence type="predicted"/>
<sequence>MKYASNDKTSFQVVDEVSEALTPTAKQVAGYVMSHIQLNSENIQSFDWASFKNDIDSYKGDDLTFDSFSNKGIEEGDLKVSDIVPKIVAFCQAAGVTIKEEDLTTLISNFLIDLKQAKESGWADFSKSDDDPKVSGWECRVIFMIPHSGSTRFFKSILTTLKLQAKLEDEDSWFDIDGKTTLKGFKSTSDFMGLVVAKGFENPLFDAIYVNPSNDIIPPSLQIATFLNKHADSEDGLFDLEGFKKAVDEYPGDDLVYDKFSDGDFDESKQPFKEVVEKIIAITGDGEELGKNIMATFTALENYSRAGYLQFDQLADERSTWEYRVVLFVPMDKLSMYFNATVITVRIAANFEEESSWWNLTESTSKKFSAKVKALKLVVGAGFQYGSGEK</sequence>
<dbReference type="Proteomes" id="UP000807353">
    <property type="component" value="Unassembled WGS sequence"/>
</dbReference>
<accession>A0A9P6CM33</accession>
<evidence type="ECO:0000313" key="2">
    <source>
        <dbReference type="Proteomes" id="UP000807353"/>
    </source>
</evidence>
<dbReference type="AlphaFoldDB" id="A0A9P6CM33"/>
<dbReference type="SUPFAM" id="SSF55676">
    <property type="entry name" value="CytB endotoxin-like"/>
    <property type="match status" value="2"/>
</dbReference>
<protein>
    <submittedName>
        <fullName evidence="1">Volvatoxin A1</fullName>
    </submittedName>
</protein>
<reference evidence="1" key="1">
    <citation type="submission" date="2020-11" db="EMBL/GenBank/DDBJ databases">
        <authorList>
            <consortium name="DOE Joint Genome Institute"/>
            <person name="Ahrendt S."/>
            <person name="Riley R."/>
            <person name="Andreopoulos W."/>
            <person name="Labutti K."/>
            <person name="Pangilinan J."/>
            <person name="Ruiz-Duenas F.J."/>
            <person name="Barrasa J.M."/>
            <person name="Sanchez-Garcia M."/>
            <person name="Camarero S."/>
            <person name="Miyauchi S."/>
            <person name="Serrano A."/>
            <person name="Linde D."/>
            <person name="Babiker R."/>
            <person name="Drula E."/>
            <person name="Ayuso-Fernandez I."/>
            <person name="Pacheco R."/>
            <person name="Padilla G."/>
            <person name="Ferreira P."/>
            <person name="Barriuso J."/>
            <person name="Kellner H."/>
            <person name="Castanera R."/>
            <person name="Alfaro M."/>
            <person name="Ramirez L."/>
            <person name="Pisabarro A.G."/>
            <person name="Kuo A."/>
            <person name="Tritt A."/>
            <person name="Lipzen A."/>
            <person name="He G."/>
            <person name="Yan M."/>
            <person name="Ng V."/>
            <person name="Cullen D."/>
            <person name="Martin F."/>
            <person name="Rosso M.-N."/>
            <person name="Henrissat B."/>
            <person name="Hibbett D."/>
            <person name="Martinez A.T."/>
            <person name="Grigoriev I.V."/>
        </authorList>
    </citation>
    <scope>NUCLEOTIDE SEQUENCE</scope>
    <source>
        <strain evidence="1">CBS 247.69</strain>
    </source>
</reference>